<sequence>MGEATMEVDVEVGAAEERKNNDKKKKNEENDGSSEVVRWDKFLPRMVLRVLLVEADDSTRQIISALLRKCSYRVVAAVPDGLIAWETLKDRPHNIDLILTEVELPSISGFSLLTLIMEHDICKNIPVIMMSSEDSITTVLKCMLKGAADFLIKPVRRNELRNLWQHVWRRHMLASGGVPLKLTSTENNVETNAESASSQFTDYGSSTQKNKEESDSKGLSEGKRTSAKLSDTGRDQQGNVVKMDQESLRNGGRVEENSNRLVKVKEVAHCSEACESDASKLEQNSAFMKGTTHGGCVGQQSNRGNTNSTRRVGCNNELVKPPTGAIDLIGSFDNQPKGTFALSSSSDGTDKFELSHELELSLRRSHSNSYKNQCTSERPTLNHSNASAFSWYNNSKSSQAIFSTPTGNQDALKEDDSKSKLDVESNKDTSKPHVVPLSDSMENLANPVAGQSELIVPSTQLGMIHVPGVRMDDMHPGCNNDFPHVYHAQSNPPLECSSEPAGRQEFSPIHVTTSSHTNPDVHDPEQGYNRSDEGINCSIDQTVKEQTKQEPSGILRCFSPIANHSACSSLCSNVDNHKKGSAHGDIPSRSDASASTTGAASIDRSTTTESFNDSNFFIHDGLKGMDTYRSSQREAALTKFRLKRKDRCFEKKVRYQSRKRLAEQRPRVRGQFVRQNNVDAPNI</sequence>
<name>A0A6A2WGU9_HIBSY</name>
<evidence type="ECO:0000256" key="9">
    <source>
        <dbReference type="PROSITE-ProRule" id="PRU00357"/>
    </source>
</evidence>
<dbReference type="Gene3D" id="3.40.50.2300">
    <property type="match status" value="1"/>
</dbReference>
<dbReference type="AlphaFoldDB" id="A0A6A2WGU9"/>
<feature type="region of interest" description="Disordered" evidence="10">
    <location>
        <begin position="510"/>
        <end position="534"/>
    </location>
</feature>
<reference evidence="13" key="1">
    <citation type="submission" date="2019-09" db="EMBL/GenBank/DDBJ databases">
        <title>Draft genome information of white flower Hibiscus syriacus.</title>
        <authorList>
            <person name="Kim Y.-M."/>
        </authorList>
    </citation>
    <scope>NUCLEOTIDE SEQUENCE [LARGE SCALE GENOMIC DNA]</scope>
    <source>
        <strain evidence="13">YM2019G1</strain>
    </source>
</reference>
<feature type="compositionally biased region" description="Low complexity" evidence="10">
    <location>
        <begin position="589"/>
        <end position="601"/>
    </location>
</feature>
<dbReference type="PANTHER" id="PTHR43874">
    <property type="entry name" value="TWO-COMPONENT RESPONSE REGULATOR"/>
    <property type="match status" value="1"/>
</dbReference>
<dbReference type="GO" id="GO:0048511">
    <property type="term" value="P:rhythmic process"/>
    <property type="evidence" value="ECO:0007669"/>
    <property type="project" value="UniProtKB-KW"/>
</dbReference>
<evidence type="ECO:0000259" key="11">
    <source>
        <dbReference type="PROSITE" id="PS50110"/>
    </source>
</evidence>
<evidence type="ECO:0000256" key="5">
    <source>
        <dbReference type="ARBA" id="ARBA00023108"/>
    </source>
</evidence>
<dbReference type="GO" id="GO:0005634">
    <property type="term" value="C:nucleus"/>
    <property type="evidence" value="ECO:0007669"/>
    <property type="project" value="UniProtKB-SubCell"/>
</dbReference>
<dbReference type="InterPro" id="IPR010402">
    <property type="entry name" value="CCT_domain"/>
</dbReference>
<evidence type="ECO:0000256" key="10">
    <source>
        <dbReference type="SAM" id="MobiDB-lite"/>
    </source>
</evidence>
<dbReference type="PROSITE" id="PS50110">
    <property type="entry name" value="RESPONSE_REGULATORY"/>
    <property type="match status" value="1"/>
</dbReference>
<feature type="region of interest" description="Disordered" evidence="10">
    <location>
        <begin position="400"/>
        <end position="438"/>
    </location>
</feature>
<feature type="compositionally biased region" description="Basic and acidic residues" evidence="10">
    <location>
        <begin position="15"/>
        <end position="29"/>
    </location>
</feature>
<feature type="compositionally biased region" description="Basic and acidic residues" evidence="10">
    <location>
        <begin position="243"/>
        <end position="257"/>
    </location>
</feature>
<gene>
    <name evidence="13" type="ORF">F3Y22_tig00116983pilonHSYRG00132</name>
</gene>
<comment type="subcellular location">
    <subcellularLocation>
        <location evidence="1 9">Nucleus</location>
    </subcellularLocation>
</comment>
<keyword evidence="7 9" id="KW-0539">Nucleus</keyword>
<feature type="compositionally biased region" description="Polar residues" evidence="10">
    <location>
        <begin position="400"/>
        <end position="409"/>
    </location>
</feature>
<feature type="compositionally biased region" description="Polar residues" evidence="10">
    <location>
        <begin position="187"/>
        <end position="208"/>
    </location>
</feature>
<dbReference type="Pfam" id="PF00072">
    <property type="entry name" value="Response_reg"/>
    <property type="match status" value="1"/>
</dbReference>
<feature type="domain" description="Response regulatory" evidence="11">
    <location>
        <begin position="49"/>
        <end position="168"/>
    </location>
</feature>
<dbReference type="PROSITE" id="PS51017">
    <property type="entry name" value="CCT"/>
    <property type="match status" value="1"/>
</dbReference>
<keyword evidence="3" id="KW-0902">Two-component regulatory system</keyword>
<feature type="compositionally biased region" description="Basic and acidic residues" evidence="10">
    <location>
        <begin position="209"/>
        <end position="224"/>
    </location>
</feature>
<dbReference type="CDD" id="cd17582">
    <property type="entry name" value="psREC_PRR"/>
    <property type="match status" value="1"/>
</dbReference>
<keyword evidence="4" id="KW-0805">Transcription regulation</keyword>
<evidence type="ECO:0000256" key="2">
    <source>
        <dbReference type="ARBA" id="ARBA00010330"/>
    </source>
</evidence>
<feature type="region of interest" description="Disordered" evidence="10">
    <location>
        <begin position="578"/>
        <end position="607"/>
    </location>
</feature>
<protein>
    <submittedName>
        <fullName evidence="13">Two-component response regulator-like APRR9</fullName>
    </submittedName>
</protein>
<keyword evidence="14" id="KW-1185">Reference proteome</keyword>
<evidence type="ECO:0000256" key="6">
    <source>
        <dbReference type="ARBA" id="ARBA00023163"/>
    </source>
</evidence>
<comment type="caution">
    <text evidence="13">The sequence shown here is derived from an EMBL/GenBank/DDBJ whole genome shotgun (WGS) entry which is preliminary data.</text>
</comment>
<accession>A0A6A2WGU9</accession>
<feature type="domain" description="CCT" evidence="12">
    <location>
        <begin position="633"/>
        <end position="675"/>
    </location>
</feature>
<evidence type="ECO:0000256" key="8">
    <source>
        <dbReference type="PROSITE-ProRule" id="PRU00169"/>
    </source>
</evidence>
<evidence type="ECO:0000259" key="12">
    <source>
        <dbReference type="PROSITE" id="PS51017"/>
    </source>
</evidence>
<organism evidence="13 14">
    <name type="scientific">Hibiscus syriacus</name>
    <name type="common">Rose of Sharon</name>
    <dbReference type="NCBI Taxonomy" id="106335"/>
    <lineage>
        <taxon>Eukaryota</taxon>
        <taxon>Viridiplantae</taxon>
        <taxon>Streptophyta</taxon>
        <taxon>Embryophyta</taxon>
        <taxon>Tracheophyta</taxon>
        <taxon>Spermatophyta</taxon>
        <taxon>Magnoliopsida</taxon>
        <taxon>eudicotyledons</taxon>
        <taxon>Gunneridae</taxon>
        <taxon>Pentapetalae</taxon>
        <taxon>rosids</taxon>
        <taxon>malvids</taxon>
        <taxon>Malvales</taxon>
        <taxon>Malvaceae</taxon>
        <taxon>Malvoideae</taxon>
        <taxon>Hibiscus</taxon>
    </lineage>
</organism>
<evidence type="ECO:0000313" key="14">
    <source>
        <dbReference type="Proteomes" id="UP000436088"/>
    </source>
</evidence>
<evidence type="ECO:0000256" key="3">
    <source>
        <dbReference type="ARBA" id="ARBA00023012"/>
    </source>
</evidence>
<evidence type="ECO:0000256" key="7">
    <source>
        <dbReference type="ARBA" id="ARBA00023242"/>
    </source>
</evidence>
<dbReference type="GO" id="GO:0009736">
    <property type="term" value="P:cytokinin-activated signaling pathway"/>
    <property type="evidence" value="ECO:0007669"/>
    <property type="project" value="InterPro"/>
</dbReference>
<feature type="region of interest" description="Disordered" evidence="10">
    <location>
        <begin position="1"/>
        <end position="32"/>
    </location>
</feature>
<keyword evidence="5" id="KW-0090">Biological rhythms</keyword>
<dbReference type="SMART" id="SM00448">
    <property type="entry name" value="REC"/>
    <property type="match status" value="1"/>
</dbReference>
<keyword evidence="6" id="KW-0804">Transcription</keyword>
<comment type="caution">
    <text evidence="8">Lacks conserved residue(s) required for the propagation of feature annotation.</text>
</comment>
<dbReference type="PANTHER" id="PTHR43874:SF146">
    <property type="entry name" value="TWO-COMPONENT RESPONSE REGULATOR-LIKE APRR9"/>
    <property type="match status" value="1"/>
</dbReference>
<dbReference type="InterPro" id="IPR001789">
    <property type="entry name" value="Sig_transdc_resp-reg_receiver"/>
</dbReference>
<evidence type="ECO:0000313" key="13">
    <source>
        <dbReference type="EMBL" id="KAE8657758.1"/>
    </source>
</evidence>
<feature type="compositionally biased region" description="Acidic residues" evidence="10">
    <location>
        <begin position="1"/>
        <end position="10"/>
    </location>
</feature>
<feature type="region of interest" description="Disordered" evidence="10">
    <location>
        <begin position="187"/>
        <end position="257"/>
    </location>
</feature>
<dbReference type="Pfam" id="PF06203">
    <property type="entry name" value="CCT"/>
    <property type="match status" value="1"/>
</dbReference>
<dbReference type="OrthoDB" id="60033at2759"/>
<dbReference type="GO" id="GO:0000160">
    <property type="term" value="P:phosphorelay signal transduction system"/>
    <property type="evidence" value="ECO:0007669"/>
    <property type="project" value="UniProtKB-KW"/>
</dbReference>
<comment type="similarity">
    <text evidence="2">Belongs to the ARR-like family.</text>
</comment>
<dbReference type="EMBL" id="VEPZ02001755">
    <property type="protein sequence ID" value="KAE8657758.1"/>
    <property type="molecule type" value="Genomic_DNA"/>
</dbReference>
<feature type="compositionally biased region" description="Basic and acidic residues" evidence="10">
    <location>
        <begin position="411"/>
        <end position="431"/>
    </location>
</feature>
<feature type="compositionally biased region" description="Basic and acidic residues" evidence="10">
    <location>
        <begin position="519"/>
        <end position="533"/>
    </location>
</feature>
<dbReference type="InterPro" id="IPR011006">
    <property type="entry name" value="CheY-like_superfamily"/>
</dbReference>
<proteinExistence type="inferred from homology"/>
<dbReference type="Proteomes" id="UP000436088">
    <property type="component" value="Unassembled WGS sequence"/>
</dbReference>
<evidence type="ECO:0000256" key="1">
    <source>
        <dbReference type="ARBA" id="ARBA00004123"/>
    </source>
</evidence>
<evidence type="ECO:0000256" key="4">
    <source>
        <dbReference type="ARBA" id="ARBA00023015"/>
    </source>
</evidence>
<dbReference type="SUPFAM" id="SSF52172">
    <property type="entry name" value="CheY-like"/>
    <property type="match status" value="1"/>
</dbReference>
<dbReference type="InterPro" id="IPR045279">
    <property type="entry name" value="ARR-like"/>
</dbReference>